<dbReference type="AlphaFoldDB" id="A0A415E2Q4"/>
<comment type="cofactor">
    <cofactor evidence="2">
        <name>Mg(2+)</name>
        <dbReference type="ChEBI" id="CHEBI:18420"/>
    </cofactor>
</comment>
<dbReference type="Pfam" id="PF01351">
    <property type="entry name" value="RNase_HII"/>
    <property type="match status" value="1"/>
</dbReference>
<evidence type="ECO:0000256" key="9">
    <source>
        <dbReference type="ARBA" id="ARBA00022722"/>
    </source>
</evidence>
<dbReference type="FunFam" id="3.30.420.10:FF:000006">
    <property type="entry name" value="Ribonuclease HII"/>
    <property type="match status" value="1"/>
</dbReference>
<dbReference type="EC" id="3.1.26.4" evidence="6 14"/>
<reference evidence="18 19" key="1">
    <citation type="submission" date="2018-08" db="EMBL/GenBank/DDBJ databases">
        <title>A genome reference for cultivated species of the human gut microbiota.</title>
        <authorList>
            <person name="Zou Y."/>
            <person name="Xue W."/>
            <person name="Luo G."/>
        </authorList>
    </citation>
    <scope>NUCLEOTIDE SEQUENCE [LARGE SCALE GENOMIC DNA]</scope>
    <source>
        <strain evidence="18 19">AM07-24</strain>
    </source>
</reference>
<dbReference type="NCBIfam" id="NF000594">
    <property type="entry name" value="PRK00015.1-1"/>
    <property type="match status" value="1"/>
</dbReference>
<comment type="subcellular location">
    <subcellularLocation>
        <location evidence="4 14">Cytoplasm</location>
    </subcellularLocation>
</comment>
<dbReference type="Gene3D" id="3.30.420.10">
    <property type="entry name" value="Ribonuclease H-like superfamily/Ribonuclease H"/>
    <property type="match status" value="1"/>
</dbReference>
<comment type="caution">
    <text evidence="18">The sequence shown here is derived from an EMBL/GenBank/DDBJ whole genome shotgun (WGS) entry which is preliminary data.</text>
</comment>
<keyword evidence="13 14" id="KW-0464">Manganese</keyword>
<feature type="domain" description="RNase H type-2" evidence="17">
    <location>
        <begin position="37"/>
        <end position="228"/>
    </location>
</feature>
<dbReference type="GO" id="GO:0043137">
    <property type="term" value="P:DNA replication, removal of RNA primer"/>
    <property type="evidence" value="ECO:0007669"/>
    <property type="project" value="TreeGrafter"/>
</dbReference>
<evidence type="ECO:0000256" key="10">
    <source>
        <dbReference type="ARBA" id="ARBA00022723"/>
    </source>
</evidence>
<evidence type="ECO:0000256" key="11">
    <source>
        <dbReference type="ARBA" id="ARBA00022759"/>
    </source>
</evidence>
<evidence type="ECO:0000256" key="7">
    <source>
        <dbReference type="ARBA" id="ARBA00019179"/>
    </source>
</evidence>
<dbReference type="GO" id="GO:0030145">
    <property type="term" value="F:manganese ion binding"/>
    <property type="evidence" value="ECO:0007669"/>
    <property type="project" value="UniProtKB-UniRule"/>
</dbReference>
<comment type="cofactor">
    <cofactor evidence="14 15">
        <name>Mn(2+)</name>
        <dbReference type="ChEBI" id="CHEBI:29035"/>
    </cofactor>
    <cofactor evidence="14 15">
        <name>Mg(2+)</name>
        <dbReference type="ChEBI" id="CHEBI:18420"/>
    </cofactor>
    <text evidence="14 15">Manganese or magnesium. Binds 1 divalent metal ion per monomer in the absence of substrate. May bind a second metal ion after substrate binding.</text>
</comment>
<evidence type="ECO:0000256" key="3">
    <source>
        <dbReference type="ARBA" id="ARBA00004065"/>
    </source>
</evidence>
<evidence type="ECO:0000256" key="13">
    <source>
        <dbReference type="ARBA" id="ARBA00023211"/>
    </source>
</evidence>
<comment type="similarity">
    <text evidence="5 14 16">Belongs to the RNase HII family.</text>
</comment>
<dbReference type="PANTHER" id="PTHR10954:SF18">
    <property type="entry name" value="RIBONUCLEASE HII"/>
    <property type="match status" value="1"/>
</dbReference>
<keyword evidence="12 14" id="KW-0378">Hydrolase</keyword>
<dbReference type="InterPro" id="IPR024567">
    <property type="entry name" value="RNase_HII/HIII_dom"/>
</dbReference>
<sequence>MVKTGVAVKKAEREIFLKNRLEELKTIENQLRAEGFQYIAGVDEVGRGPLAGPVVAAAVVLPADFDVLGVDDSKKLSEKKRNELFDAIIEKAVCYGIGQKDQQVIDDINILEATKLAMIEAIENAEKMLEEKLEKQIDFVLFDAMKIDAVEKPQQSLIKGDSRSISIAAASIVAKVTRDRQMIDYHRVYPHYGFESNKGYGTKAHYEGIVEHGITPIHRKTFLKNIIR</sequence>
<dbReference type="GO" id="GO:0032299">
    <property type="term" value="C:ribonuclease H2 complex"/>
    <property type="evidence" value="ECO:0007669"/>
    <property type="project" value="TreeGrafter"/>
</dbReference>
<evidence type="ECO:0000256" key="1">
    <source>
        <dbReference type="ARBA" id="ARBA00000077"/>
    </source>
</evidence>
<dbReference type="PROSITE" id="PS51975">
    <property type="entry name" value="RNASE_H_2"/>
    <property type="match status" value="1"/>
</dbReference>
<comment type="catalytic activity">
    <reaction evidence="1 14 15 16">
        <text>Endonucleolytic cleavage to 5'-phosphomonoester.</text>
        <dbReference type="EC" id="3.1.26.4"/>
    </reaction>
</comment>
<evidence type="ECO:0000313" key="19">
    <source>
        <dbReference type="Proteomes" id="UP000284841"/>
    </source>
</evidence>
<keyword evidence="19" id="KW-1185">Reference proteome</keyword>
<evidence type="ECO:0000256" key="15">
    <source>
        <dbReference type="PROSITE-ProRule" id="PRU01319"/>
    </source>
</evidence>
<comment type="function">
    <text evidence="3 14 16">Endonuclease that specifically degrades the RNA of RNA-DNA hybrids.</text>
</comment>
<evidence type="ECO:0000256" key="8">
    <source>
        <dbReference type="ARBA" id="ARBA00022490"/>
    </source>
</evidence>
<keyword evidence="8 14" id="KW-0963">Cytoplasm</keyword>
<name>A0A415E2Q4_9FIRM</name>
<keyword evidence="9 14" id="KW-0540">Nuclease</keyword>
<feature type="binding site" evidence="14 15">
    <location>
        <position position="44"/>
    </location>
    <ligand>
        <name>a divalent metal cation</name>
        <dbReference type="ChEBI" id="CHEBI:60240"/>
    </ligand>
</feature>
<evidence type="ECO:0000256" key="4">
    <source>
        <dbReference type="ARBA" id="ARBA00004496"/>
    </source>
</evidence>
<feature type="binding site" evidence="14 15">
    <location>
        <position position="143"/>
    </location>
    <ligand>
        <name>a divalent metal cation</name>
        <dbReference type="ChEBI" id="CHEBI:60240"/>
    </ligand>
</feature>
<keyword evidence="11 14" id="KW-0255">Endonuclease</keyword>
<organism evidence="18 19">
    <name type="scientific">Emergencia timonensis</name>
    <dbReference type="NCBI Taxonomy" id="1776384"/>
    <lineage>
        <taxon>Bacteria</taxon>
        <taxon>Bacillati</taxon>
        <taxon>Bacillota</taxon>
        <taxon>Clostridia</taxon>
        <taxon>Peptostreptococcales</taxon>
        <taxon>Anaerovoracaceae</taxon>
        <taxon>Emergencia</taxon>
    </lineage>
</organism>
<dbReference type="SUPFAM" id="SSF53098">
    <property type="entry name" value="Ribonuclease H-like"/>
    <property type="match status" value="1"/>
</dbReference>
<dbReference type="GO" id="GO:0006298">
    <property type="term" value="P:mismatch repair"/>
    <property type="evidence" value="ECO:0007669"/>
    <property type="project" value="TreeGrafter"/>
</dbReference>
<keyword evidence="10 14" id="KW-0479">Metal-binding</keyword>
<evidence type="ECO:0000313" key="18">
    <source>
        <dbReference type="EMBL" id="RHJ87953.1"/>
    </source>
</evidence>
<evidence type="ECO:0000256" key="2">
    <source>
        <dbReference type="ARBA" id="ARBA00001946"/>
    </source>
</evidence>
<evidence type="ECO:0000256" key="14">
    <source>
        <dbReference type="HAMAP-Rule" id="MF_00052"/>
    </source>
</evidence>
<dbReference type="HAMAP" id="MF_00052_B">
    <property type="entry name" value="RNase_HII_B"/>
    <property type="match status" value="1"/>
</dbReference>
<dbReference type="EMBL" id="QRMS01000002">
    <property type="protein sequence ID" value="RHJ87953.1"/>
    <property type="molecule type" value="Genomic_DNA"/>
</dbReference>
<dbReference type="InterPro" id="IPR001352">
    <property type="entry name" value="RNase_HII/HIII"/>
</dbReference>
<evidence type="ECO:0000256" key="5">
    <source>
        <dbReference type="ARBA" id="ARBA00007383"/>
    </source>
</evidence>
<accession>A0A415E2Q4</accession>
<dbReference type="InterPro" id="IPR036397">
    <property type="entry name" value="RNaseH_sf"/>
</dbReference>
<evidence type="ECO:0000256" key="12">
    <source>
        <dbReference type="ARBA" id="ARBA00022801"/>
    </source>
</evidence>
<evidence type="ECO:0000256" key="16">
    <source>
        <dbReference type="RuleBase" id="RU003515"/>
    </source>
</evidence>
<dbReference type="Proteomes" id="UP000284841">
    <property type="component" value="Unassembled WGS sequence"/>
</dbReference>
<evidence type="ECO:0000259" key="17">
    <source>
        <dbReference type="PROSITE" id="PS51975"/>
    </source>
</evidence>
<dbReference type="GO" id="GO:0004523">
    <property type="term" value="F:RNA-DNA hybrid ribonuclease activity"/>
    <property type="evidence" value="ECO:0007669"/>
    <property type="project" value="UniProtKB-UniRule"/>
</dbReference>
<dbReference type="GO" id="GO:0003723">
    <property type="term" value="F:RNA binding"/>
    <property type="evidence" value="ECO:0007669"/>
    <property type="project" value="UniProtKB-UniRule"/>
</dbReference>
<dbReference type="NCBIfam" id="NF000595">
    <property type="entry name" value="PRK00015.1-3"/>
    <property type="match status" value="1"/>
</dbReference>
<dbReference type="PANTHER" id="PTHR10954">
    <property type="entry name" value="RIBONUCLEASE H2 SUBUNIT A"/>
    <property type="match status" value="1"/>
</dbReference>
<gene>
    <name evidence="14" type="primary">rnhB</name>
    <name evidence="18" type="ORF">DW099_05915</name>
</gene>
<dbReference type="InterPro" id="IPR012337">
    <property type="entry name" value="RNaseH-like_sf"/>
</dbReference>
<dbReference type="CDD" id="cd07182">
    <property type="entry name" value="RNase_HII_bacteria_HII_like"/>
    <property type="match status" value="1"/>
</dbReference>
<evidence type="ECO:0000256" key="6">
    <source>
        <dbReference type="ARBA" id="ARBA00012180"/>
    </source>
</evidence>
<dbReference type="OrthoDB" id="9803420at2"/>
<dbReference type="STRING" id="1776384.GCA_900086585_03502"/>
<protein>
    <recommendedName>
        <fullName evidence="7 14">Ribonuclease HII</fullName>
        <shortName evidence="14">RNase HII</shortName>
        <ecNumber evidence="6 14">3.1.26.4</ecNumber>
    </recommendedName>
</protein>
<feature type="binding site" evidence="14 15">
    <location>
        <position position="43"/>
    </location>
    <ligand>
        <name>a divalent metal cation</name>
        <dbReference type="ChEBI" id="CHEBI:60240"/>
    </ligand>
</feature>
<dbReference type="InterPro" id="IPR022898">
    <property type="entry name" value="RNase_HII"/>
</dbReference>
<dbReference type="GO" id="GO:0005737">
    <property type="term" value="C:cytoplasm"/>
    <property type="evidence" value="ECO:0007669"/>
    <property type="project" value="UniProtKB-SubCell"/>
</dbReference>
<proteinExistence type="inferred from homology"/>